<organism evidence="2 3">
    <name type="scientific">Candidatus Doudnabacteria bacterium RIFCSPHIGHO2_01_FULL_50_11</name>
    <dbReference type="NCBI Taxonomy" id="1817828"/>
    <lineage>
        <taxon>Bacteria</taxon>
        <taxon>Candidatus Doudnaibacteriota</taxon>
    </lineage>
</organism>
<keyword evidence="1" id="KW-1133">Transmembrane helix</keyword>
<feature type="transmembrane region" description="Helical" evidence="1">
    <location>
        <begin position="20"/>
        <end position="43"/>
    </location>
</feature>
<dbReference type="Proteomes" id="UP000178377">
    <property type="component" value="Unassembled WGS sequence"/>
</dbReference>
<feature type="transmembrane region" description="Helical" evidence="1">
    <location>
        <begin position="49"/>
        <end position="68"/>
    </location>
</feature>
<sequence length="149" mass="17107">MQERKGHFLEKISHKFTRWIGTPASIIVHTILFVGFFGLEWLGFSFDNILLFLTTLVSLEAIYLAIFIQMSVNRSFTSLNAVEADIDKIQDEVKDLGVDVEEISVDIDKIQESDELEVLKDQKTVHNLETIQAGLQRLMREIEIIKTKP</sequence>
<protein>
    <recommendedName>
        <fullName evidence="4">DUF1003 domain-containing protein</fullName>
    </recommendedName>
</protein>
<proteinExistence type="predicted"/>
<evidence type="ECO:0000313" key="2">
    <source>
        <dbReference type="EMBL" id="OGE88198.1"/>
    </source>
</evidence>
<dbReference type="EMBL" id="MFEO01000037">
    <property type="protein sequence ID" value="OGE88198.1"/>
    <property type="molecule type" value="Genomic_DNA"/>
</dbReference>
<evidence type="ECO:0000313" key="3">
    <source>
        <dbReference type="Proteomes" id="UP000178377"/>
    </source>
</evidence>
<dbReference type="AlphaFoldDB" id="A0A1F5PE67"/>
<evidence type="ECO:0008006" key="4">
    <source>
        <dbReference type="Google" id="ProtNLM"/>
    </source>
</evidence>
<gene>
    <name evidence="2" type="ORF">A2722_04690</name>
</gene>
<name>A0A1F5PE67_9BACT</name>
<evidence type="ECO:0000256" key="1">
    <source>
        <dbReference type="SAM" id="Phobius"/>
    </source>
</evidence>
<comment type="caution">
    <text evidence="2">The sequence shown here is derived from an EMBL/GenBank/DDBJ whole genome shotgun (WGS) entry which is preliminary data.</text>
</comment>
<reference evidence="2 3" key="1">
    <citation type="journal article" date="2016" name="Nat. Commun.">
        <title>Thousands of microbial genomes shed light on interconnected biogeochemical processes in an aquifer system.</title>
        <authorList>
            <person name="Anantharaman K."/>
            <person name="Brown C.T."/>
            <person name="Hug L.A."/>
            <person name="Sharon I."/>
            <person name="Castelle C.J."/>
            <person name="Probst A.J."/>
            <person name="Thomas B.C."/>
            <person name="Singh A."/>
            <person name="Wilkins M.J."/>
            <person name="Karaoz U."/>
            <person name="Brodie E.L."/>
            <person name="Williams K.H."/>
            <person name="Hubbard S.S."/>
            <person name="Banfield J.F."/>
        </authorList>
    </citation>
    <scope>NUCLEOTIDE SEQUENCE [LARGE SCALE GENOMIC DNA]</scope>
</reference>
<keyword evidence="1" id="KW-0472">Membrane</keyword>
<keyword evidence="1" id="KW-0812">Transmembrane</keyword>
<accession>A0A1F5PE67</accession>